<dbReference type="Proteomes" id="UP000199287">
    <property type="component" value="Unassembled WGS sequence"/>
</dbReference>
<dbReference type="Gene3D" id="3.40.50.1860">
    <property type="match status" value="1"/>
</dbReference>
<dbReference type="STRING" id="69895.SAMN05192551_103171"/>
<dbReference type="GO" id="GO:0016855">
    <property type="term" value="F:racemase and epimerase activity, acting on amino acids and derivatives"/>
    <property type="evidence" value="ECO:0007669"/>
    <property type="project" value="InterPro"/>
</dbReference>
<dbReference type="InterPro" id="IPR033134">
    <property type="entry name" value="Asp/Glu_racemase_AS_2"/>
</dbReference>
<sequence>MSSSRNVSGRFTDHLIGIIGGTPVDAHMGVTFFQQRGVNAIGVGLSASPEEATLLQVLYPLKLQRLITREILLMKQTHRISKVCIFCNSLSAAINLEELQTETGLRIITPLNVYQQTAHLYDKVGLLAANCQSLRGIENVIMEARETTQVVGTALLQLVIAIEKATPPEKIMQDQGLFHLLKFFETIGVPALILGCTHFPYLKNSLESHTFLEIIDPAEEMLSMLLTS</sequence>
<organism evidence="1 2">
    <name type="scientific">Tindallia magadiensis</name>
    <dbReference type="NCBI Taxonomy" id="69895"/>
    <lineage>
        <taxon>Bacteria</taxon>
        <taxon>Bacillati</taxon>
        <taxon>Bacillota</taxon>
        <taxon>Clostridia</taxon>
        <taxon>Peptostreptococcales</taxon>
        <taxon>Tindalliaceae</taxon>
        <taxon>Tindallia</taxon>
    </lineage>
</organism>
<evidence type="ECO:0000313" key="2">
    <source>
        <dbReference type="Proteomes" id="UP000199287"/>
    </source>
</evidence>
<accession>A0A1I3D6H2</accession>
<dbReference type="AlphaFoldDB" id="A0A1I3D6H2"/>
<name>A0A1I3D6H2_9FIRM</name>
<protein>
    <submittedName>
        <fullName evidence="1">Asp/Glu/Hydantoin racemase</fullName>
    </submittedName>
</protein>
<keyword evidence="2" id="KW-1185">Reference proteome</keyword>
<dbReference type="InterPro" id="IPR001920">
    <property type="entry name" value="Asp/Glu_race"/>
</dbReference>
<dbReference type="PROSITE" id="PS00924">
    <property type="entry name" value="ASP_GLU_RACEMASE_2"/>
    <property type="match status" value="1"/>
</dbReference>
<dbReference type="EMBL" id="FOQA01000003">
    <property type="protein sequence ID" value="SFH82334.1"/>
    <property type="molecule type" value="Genomic_DNA"/>
</dbReference>
<dbReference type="SUPFAM" id="SSF53681">
    <property type="entry name" value="Aspartate/glutamate racemase"/>
    <property type="match status" value="1"/>
</dbReference>
<evidence type="ECO:0000313" key="1">
    <source>
        <dbReference type="EMBL" id="SFH82334.1"/>
    </source>
</evidence>
<gene>
    <name evidence="1" type="ORF">SAMN05192551_103171</name>
</gene>
<dbReference type="RefSeq" id="WP_093371174.1">
    <property type="nucleotide sequence ID" value="NZ_FOQA01000003.1"/>
</dbReference>
<reference evidence="2" key="1">
    <citation type="submission" date="2016-10" db="EMBL/GenBank/DDBJ databases">
        <authorList>
            <person name="Varghese N."/>
            <person name="Submissions S."/>
        </authorList>
    </citation>
    <scope>NUCLEOTIDE SEQUENCE [LARGE SCALE GENOMIC DNA]</scope>
    <source>
        <strain evidence="2">Z-7934</strain>
    </source>
</reference>
<proteinExistence type="predicted"/>
<dbReference type="OrthoDB" id="9801055at2"/>